<feature type="region of interest" description="Disordered" evidence="1">
    <location>
        <begin position="109"/>
        <end position="142"/>
    </location>
</feature>
<evidence type="ECO:0000313" key="2">
    <source>
        <dbReference type="EMBL" id="KAA0024772.1"/>
    </source>
</evidence>
<comment type="caution">
    <text evidence="2">The sequence shown here is derived from an EMBL/GenBank/DDBJ whole genome shotgun (WGS) entry which is preliminary data.</text>
</comment>
<dbReference type="InterPro" id="IPR036894">
    <property type="entry name" value="YbaB-like_sf"/>
</dbReference>
<keyword evidence="3" id="KW-1185">Reference proteome</keyword>
<sequence length="142" mass="15577">MEGSMPVHDDIDPISAMVGRLNSSIVHQRGKAQTATGAVTVEVNGNGRVVSITIDDQAMQTSGDQLASILLALIGEAHDYALTAIHETVTEFRSDPRIADAIETIQRAIQTPRRPTSASHHEEEEDLRFTGVFEDPPHRRRK</sequence>
<dbReference type="Proteomes" id="UP000322244">
    <property type="component" value="Unassembled WGS sequence"/>
</dbReference>
<protein>
    <submittedName>
        <fullName evidence="2">YbaB/EbfC family nucleoid-associated protein</fullName>
    </submittedName>
</protein>
<dbReference type="Gene3D" id="3.30.1310.10">
    <property type="entry name" value="Nucleoid-associated protein YbaB-like domain"/>
    <property type="match status" value="1"/>
</dbReference>
<dbReference type="AlphaFoldDB" id="A0A5A7SHX3"/>
<evidence type="ECO:0000256" key="1">
    <source>
        <dbReference type="SAM" id="MobiDB-lite"/>
    </source>
</evidence>
<dbReference type="EMBL" id="VLNY01000001">
    <property type="protein sequence ID" value="KAA0024772.1"/>
    <property type="molecule type" value="Genomic_DNA"/>
</dbReference>
<dbReference type="Pfam" id="PF02575">
    <property type="entry name" value="YbaB_DNA_bd"/>
    <property type="match status" value="1"/>
</dbReference>
<name>A0A5A7SHX3_9NOCA</name>
<dbReference type="OrthoDB" id="9808738at2"/>
<evidence type="ECO:0000313" key="3">
    <source>
        <dbReference type="Proteomes" id="UP000322244"/>
    </source>
</evidence>
<reference evidence="2 3" key="1">
    <citation type="submission" date="2019-07" db="EMBL/GenBank/DDBJ databases">
        <title>Rhodococcus cavernicolus sp. nov., isolated from a cave.</title>
        <authorList>
            <person name="Lee S.D."/>
        </authorList>
    </citation>
    <scope>NUCLEOTIDE SEQUENCE [LARGE SCALE GENOMIC DNA]</scope>
    <source>
        <strain evidence="2 3">C1-24</strain>
    </source>
</reference>
<organism evidence="2 3">
    <name type="scientific">Antrihabitans cavernicola</name>
    <dbReference type="NCBI Taxonomy" id="2495913"/>
    <lineage>
        <taxon>Bacteria</taxon>
        <taxon>Bacillati</taxon>
        <taxon>Actinomycetota</taxon>
        <taxon>Actinomycetes</taxon>
        <taxon>Mycobacteriales</taxon>
        <taxon>Nocardiaceae</taxon>
        <taxon>Antrihabitans</taxon>
    </lineage>
</organism>
<dbReference type="SUPFAM" id="SSF82607">
    <property type="entry name" value="YbaB-like"/>
    <property type="match status" value="1"/>
</dbReference>
<accession>A0A5A7SHX3</accession>
<gene>
    <name evidence="2" type="ORF">FOY51_02220</name>
</gene>
<proteinExistence type="predicted"/>
<feature type="compositionally biased region" description="Polar residues" evidence="1">
    <location>
        <begin position="109"/>
        <end position="118"/>
    </location>
</feature>
<dbReference type="GO" id="GO:0003677">
    <property type="term" value="F:DNA binding"/>
    <property type="evidence" value="ECO:0007669"/>
    <property type="project" value="InterPro"/>
</dbReference>
<dbReference type="InterPro" id="IPR004401">
    <property type="entry name" value="YbaB/EbfC"/>
</dbReference>